<accession>A0A0P1A7B7</accession>
<dbReference type="GeneID" id="36398164"/>
<sequence>MNSCRIGQVKLDHDSMSTSAKPRFLNFAPLQKQHLTTLKGLIVLFLDGLPILTHKLRSPGSSKSKILKYLKAYVCSCGLPRKNQWDVCLLEEFASPSTKCNVSFKVNSPSPPILTDYR</sequence>
<protein>
    <submittedName>
        <fullName evidence="1">Uncharacterized protein</fullName>
    </submittedName>
</protein>
<proteinExistence type="predicted"/>
<dbReference type="EMBL" id="CCYD01000207">
    <property type="protein sequence ID" value="CEG36561.1"/>
    <property type="molecule type" value="Genomic_DNA"/>
</dbReference>
<name>A0A0P1A7B7_PLAHL</name>
<dbReference type="AlphaFoldDB" id="A0A0P1A7B7"/>
<organism evidence="1 2">
    <name type="scientific">Plasmopara halstedii</name>
    <name type="common">Downy mildew of sunflower</name>
    <dbReference type="NCBI Taxonomy" id="4781"/>
    <lineage>
        <taxon>Eukaryota</taxon>
        <taxon>Sar</taxon>
        <taxon>Stramenopiles</taxon>
        <taxon>Oomycota</taxon>
        <taxon>Peronosporomycetes</taxon>
        <taxon>Peronosporales</taxon>
        <taxon>Peronosporaceae</taxon>
        <taxon>Plasmopara</taxon>
    </lineage>
</organism>
<dbReference type="Proteomes" id="UP000054928">
    <property type="component" value="Unassembled WGS sequence"/>
</dbReference>
<reference evidence="2" key="1">
    <citation type="submission" date="2014-09" db="EMBL/GenBank/DDBJ databases">
        <authorList>
            <person name="Sharma Rahul"/>
            <person name="Thines Marco"/>
        </authorList>
    </citation>
    <scope>NUCLEOTIDE SEQUENCE [LARGE SCALE GENOMIC DNA]</scope>
</reference>
<keyword evidence="2" id="KW-1185">Reference proteome</keyword>
<evidence type="ECO:0000313" key="2">
    <source>
        <dbReference type="Proteomes" id="UP000054928"/>
    </source>
</evidence>
<evidence type="ECO:0000313" key="1">
    <source>
        <dbReference type="EMBL" id="CEG36561.1"/>
    </source>
</evidence>
<dbReference type="RefSeq" id="XP_024572930.1">
    <property type="nucleotide sequence ID" value="XM_024721788.1"/>
</dbReference>